<dbReference type="STRING" id="269621.A0A238F3I0"/>
<feature type="region of interest" description="Disordered" evidence="2">
    <location>
        <begin position="1"/>
        <end position="85"/>
    </location>
</feature>
<feature type="region of interest" description="Disordered" evidence="2">
    <location>
        <begin position="238"/>
        <end position="257"/>
    </location>
</feature>
<evidence type="ECO:0000313" key="3">
    <source>
        <dbReference type="EMBL" id="SCV67607.1"/>
    </source>
</evidence>
<dbReference type="EMBL" id="FMSP01000002">
    <property type="protein sequence ID" value="SCV67607.1"/>
    <property type="molecule type" value="Genomic_DNA"/>
</dbReference>
<proteinExistence type="predicted"/>
<dbReference type="OrthoDB" id="2013972at2759"/>
<dbReference type="Gene3D" id="3.40.50.150">
    <property type="entry name" value="Vaccinia Virus protein VP39"/>
    <property type="match status" value="1"/>
</dbReference>
<feature type="coiled-coil region" evidence="1">
    <location>
        <begin position="678"/>
        <end position="705"/>
    </location>
</feature>
<dbReference type="AlphaFoldDB" id="A0A238F3I0"/>
<name>A0A238F3I0_9BASI</name>
<accession>A0A238F3I0</accession>
<gene>
    <name evidence="3" type="ORF">BQ2448_5218</name>
</gene>
<feature type="compositionally biased region" description="Low complexity" evidence="2">
    <location>
        <begin position="43"/>
        <end position="54"/>
    </location>
</feature>
<feature type="compositionally biased region" description="Polar residues" evidence="2">
    <location>
        <begin position="16"/>
        <end position="28"/>
    </location>
</feature>
<protein>
    <submittedName>
        <fullName evidence="3">BQ2448_5218 protein</fullName>
    </submittedName>
</protein>
<feature type="region of interest" description="Disordered" evidence="2">
    <location>
        <begin position="141"/>
        <end position="170"/>
    </location>
</feature>
<evidence type="ECO:0000256" key="1">
    <source>
        <dbReference type="SAM" id="Coils"/>
    </source>
</evidence>
<keyword evidence="1" id="KW-0175">Coiled coil</keyword>
<dbReference type="InterPro" id="IPR029063">
    <property type="entry name" value="SAM-dependent_MTases_sf"/>
</dbReference>
<evidence type="ECO:0000256" key="2">
    <source>
        <dbReference type="SAM" id="MobiDB-lite"/>
    </source>
</evidence>
<keyword evidence="4" id="KW-1185">Reference proteome</keyword>
<reference evidence="4" key="1">
    <citation type="submission" date="2016-09" db="EMBL/GenBank/DDBJ databases">
        <authorList>
            <person name="Jeantristanb JTB J.-T."/>
            <person name="Ricardo R."/>
        </authorList>
    </citation>
    <scope>NUCLEOTIDE SEQUENCE [LARGE SCALE GENOMIC DNA]</scope>
</reference>
<dbReference type="SUPFAM" id="SSF53335">
    <property type="entry name" value="S-adenosyl-L-methionine-dependent methyltransferases"/>
    <property type="match status" value="1"/>
</dbReference>
<evidence type="ECO:0000313" key="4">
    <source>
        <dbReference type="Proteomes" id="UP000198372"/>
    </source>
</evidence>
<feature type="compositionally biased region" description="Low complexity" evidence="2">
    <location>
        <begin position="67"/>
        <end position="85"/>
    </location>
</feature>
<sequence>MHPLPPTTVTYHRPKTPSTPQAASTGSKSGPMLSSARNSTLFSPGRRGSSKPSPTDLFPQPLPTPGASDSASKSKSSAAASSTHTTSSINLAHILGLGQQRDSINLPRKQLSSGSLPNTLTKADERELSANVSASAGAAEAGASFEQAPSSHQLGRRGIVGPGASERPLYNDEHHAMKKKGWFEEVYVKGSLTPQRYCAAEHDEASYWPGYSLQAMDKEMVLSSVFTSGQVSIHATWAHTPKPPDSSTLDTRPALPPPKRALDLGCGPLSIWSVGTASRPGWEATHFVGQSDLHLIPEGQSKEDLMHPVYMTAGLDVAPSQLPLQYLPSHIADRLSYVQHNYFTPLPFDDAEFDLVRLCDLGCNMPEHQWDFVIEEATRVLSIDGVIEIIERPINVYGQRALVSNSILDPEHSTSSKVDPYYARVQACLDAVFDRRFVNPYGIHIIPTSVCLNLNDVKSTGLLTAEVPSERVPPNYNSAPQVETIPSIPASHNVEDEEEEKDCVISELVSFPALYDFSSIHLGKKTKFELPTLDTLLLATEADKLAACSYQLAHEGALARMREEERKEGPRTKSASEGIRFAKLRSELVDSIHTHCANLRQHADLARLLSDKETGWGWTCRMDEEAMALRLSNQPVLEQRIAECVKMLDQAMRREASQGMTRGDIEAGLDTATMEMRLAHARFAKREAEQEVRALELRLGIAKEGLNPGELGTAALCCWVATKKAPVMARP</sequence>
<organism evidence="3 4">
    <name type="scientific">Microbotryum intermedium</name>
    <dbReference type="NCBI Taxonomy" id="269621"/>
    <lineage>
        <taxon>Eukaryota</taxon>
        <taxon>Fungi</taxon>
        <taxon>Dikarya</taxon>
        <taxon>Basidiomycota</taxon>
        <taxon>Pucciniomycotina</taxon>
        <taxon>Microbotryomycetes</taxon>
        <taxon>Microbotryales</taxon>
        <taxon>Microbotryaceae</taxon>
        <taxon>Microbotryum</taxon>
    </lineage>
</organism>
<dbReference type="Proteomes" id="UP000198372">
    <property type="component" value="Unassembled WGS sequence"/>
</dbReference>